<dbReference type="AlphaFoldDB" id="A0A6C0BYM3"/>
<dbReference type="Pfam" id="PF19065">
    <property type="entry name" value="P8_CR"/>
    <property type="match status" value="1"/>
</dbReference>
<feature type="domain" description="Minor capsid protein P8 central region" evidence="1">
    <location>
        <begin position="41"/>
        <end position="159"/>
    </location>
</feature>
<evidence type="ECO:0000313" key="2">
    <source>
        <dbReference type="EMBL" id="QHS97210.1"/>
    </source>
</evidence>
<evidence type="ECO:0000259" key="1">
    <source>
        <dbReference type="Pfam" id="PF19065"/>
    </source>
</evidence>
<accession>A0A6C0BYM3</accession>
<organism evidence="2">
    <name type="scientific">viral metagenome</name>
    <dbReference type="NCBI Taxonomy" id="1070528"/>
    <lineage>
        <taxon>unclassified sequences</taxon>
        <taxon>metagenomes</taxon>
        <taxon>organismal metagenomes</taxon>
    </lineage>
</organism>
<dbReference type="EMBL" id="MN739291">
    <property type="protein sequence ID" value="QHS97210.1"/>
    <property type="molecule type" value="Genomic_DNA"/>
</dbReference>
<proteinExistence type="predicted"/>
<protein>
    <recommendedName>
        <fullName evidence="1">Minor capsid protein P8 central region domain-containing protein</fullName>
    </recommendedName>
</protein>
<dbReference type="InterPro" id="IPR043916">
    <property type="entry name" value="P8_CR"/>
</dbReference>
<sequence>MSSNGRVNLNGHNPFDRFKLFDKIAKDDKSTAYRNALTGNWQNTNLSNTFFSAQNIENLQQEMINGVATMSNGRFNIGKQDEDTLKIIMRSTYLQNAKHNDQPVEQQVQQLNKIVLDYCVPQIYGEAQGYTQYKNDVSNLAVPIDRPVSTYTNNTLEYKKWF</sequence>
<name>A0A6C0BYM3_9ZZZZ</name>
<reference evidence="2" key="1">
    <citation type="journal article" date="2020" name="Nature">
        <title>Giant virus diversity and host interactions through global metagenomics.</title>
        <authorList>
            <person name="Schulz F."/>
            <person name="Roux S."/>
            <person name="Paez-Espino D."/>
            <person name="Jungbluth S."/>
            <person name="Walsh D.A."/>
            <person name="Denef V.J."/>
            <person name="McMahon K.D."/>
            <person name="Konstantinidis K.T."/>
            <person name="Eloe-Fadrosh E.A."/>
            <person name="Kyrpides N.C."/>
            <person name="Woyke T."/>
        </authorList>
    </citation>
    <scope>NUCLEOTIDE SEQUENCE</scope>
    <source>
        <strain evidence="2">GVMAG-M-3300020169-51</strain>
    </source>
</reference>